<feature type="transmembrane region" description="Helical" evidence="1">
    <location>
        <begin position="14"/>
        <end position="35"/>
    </location>
</feature>
<reference evidence="3" key="1">
    <citation type="submission" date="2022-11" db="UniProtKB">
        <authorList>
            <consortium name="WormBaseParasite"/>
        </authorList>
    </citation>
    <scope>IDENTIFICATION</scope>
</reference>
<dbReference type="WBParaSite" id="ACRNAN_scaffold638.g6629.t1">
    <property type="protein sequence ID" value="ACRNAN_scaffold638.g6629.t1"/>
    <property type="gene ID" value="ACRNAN_scaffold638.g6629"/>
</dbReference>
<keyword evidence="1" id="KW-0472">Membrane</keyword>
<protein>
    <submittedName>
        <fullName evidence="3">Uncharacterized protein</fullName>
    </submittedName>
</protein>
<name>A0A914E825_9BILA</name>
<dbReference type="AlphaFoldDB" id="A0A914E825"/>
<evidence type="ECO:0000256" key="1">
    <source>
        <dbReference type="SAM" id="Phobius"/>
    </source>
</evidence>
<keyword evidence="2" id="KW-1185">Reference proteome</keyword>
<evidence type="ECO:0000313" key="2">
    <source>
        <dbReference type="Proteomes" id="UP000887540"/>
    </source>
</evidence>
<dbReference type="Proteomes" id="UP000887540">
    <property type="component" value="Unplaced"/>
</dbReference>
<keyword evidence="1" id="KW-0812">Transmembrane</keyword>
<keyword evidence="1" id="KW-1133">Transmembrane helix</keyword>
<organism evidence="2 3">
    <name type="scientific">Acrobeloides nanus</name>
    <dbReference type="NCBI Taxonomy" id="290746"/>
    <lineage>
        <taxon>Eukaryota</taxon>
        <taxon>Metazoa</taxon>
        <taxon>Ecdysozoa</taxon>
        <taxon>Nematoda</taxon>
        <taxon>Chromadorea</taxon>
        <taxon>Rhabditida</taxon>
        <taxon>Tylenchina</taxon>
        <taxon>Cephalobomorpha</taxon>
        <taxon>Cephaloboidea</taxon>
        <taxon>Cephalobidae</taxon>
        <taxon>Acrobeloides</taxon>
    </lineage>
</organism>
<sequence>MVRPECLLRNVTPIANVVISTLSLLINIFLSVLFLKPYVDRKLTHIRERRRIQREKRLEKRVVEVAAKLKRHQDKIRGVPSGDLPSVDTISTSC</sequence>
<evidence type="ECO:0000313" key="3">
    <source>
        <dbReference type="WBParaSite" id="ACRNAN_scaffold638.g6629.t1"/>
    </source>
</evidence>
<accession>A0A914E825</accession>
<proteinExistence type="predicted"/>